<proteinExistence type="predicted"/>
<sequence length="174" mass="19178">MATLQKFKHMAAQCAVMGSSSPARNPTTSPIVLRRHRHLPRRRKTLRMFLPRLPSDCRLRSPRALPPSLPPNDDGASRGNKDDVPAVAGCSDCRVGARVRHKLKDLLVSTSFEEEEREEVGEGDGDEGGREEVRAAFLRSSSIGSSVVGSGGVRRLRCRLMRSSWRPVLVAIPE</sequence>
<name>A0ACB9QTL1_9MYRT</name>
<comment type="caution">
    <text evidence="1">The sequence shown here is derived from an EMBL/GenBank/DDBJ whole genome shotgun (WGS) entry which is preliminary data.</text>
</comment>
<dbReference type="Proteomes" id="UP001057402">
    <property type="component" value="Chromosome 6"/>
</dbReference>
<keyword evidence="2" id="KW-1185">Reference proteome</keyword>
<dbReference type="EMBL" id="CM042885">
    <property type="protein sequence ID" value="KAI4366998.1"/>
    <property type="molecule type" value="Genomic_DNA"/>
</dbReference>
<organism evidence="1 2">
    <name type="scientific">Melastoma candidum</name>
    <dbReference type="NCBI Taxonomy" id="119954"/>
    <lineage>
        <taxon>Eukaryota</taxon>
        <taxon>Viridiplantae</taxon>
        <taxon>Streptophyta</taxon>
        <taxon>Embryophyta</taxon>
        <taxon>Tracheophyta</taxon>
        <taxon>Spermatophyta</taxon>
        <taxon>Magnoliopsida</taxon>
        <taxon>eudicotyledons</taxon>
        <taxon>Gunneridae</taxon>
        <taxon>Pentapetalae</taxon>
        <taxon>rosids</taxon>
        <taxon>malvids</taxon>
        <taxon>Myrtales</taxon>
        <taxon>Melastomataceae</taxon>
        <taxon>Melastomatoideae</taxon>
        <taxon>Melastomateae</taxon>
        <taxon>Melastoma</taxon>
    </lineage>
</organism>
<gene>
    <name evidence="1" type="ORF">MLD38_022786</name>
</gene>
<reference evidence="2" key="1">
    <citation type="journal article" date="2023" name="Front. Plant Sci.">
        <title>Chromosomal-level genome assembly of Melastoma candidum provides insights into trichome evolution.</title>
        <authorList>
            <person name="Zhong Y."/>
            <person name="Wu W."/>
            <person name="Sun C."/>
            <person name="Zou P."/>
            <person name="Liu Y."/>
            <person name="Dai S."/>
            <person name="Zhou R."/>
        </authorList>
    </citation>
    <scope>NUCLEOTIDE SEQUENCE [LARGE SCALE GENOMIC DNA]</scope>
</reference>
<evidence type="ECO:0000313" key="1">
    <source>
        <dbReference type="EMBL" id="KAI4366998.1"/>
    </source>
</evidence>
<accession>A0ACB9QTL1</accession>
<evidence type="ECO:0000313" key="2">
    <source>
        <dbReference type="Proteomes" id="UP001057402"/>
    </source>
</evidence>
<protein>
    <submittedName>
        <fullName evidence="1">Uncharacterized protein</fullName>
    </submittedName>
</protein>